<protein>
    <recommendedName>
        <fullName evidence="3">Lipoprotein</fullName>
    </recommendedName>
</protein>
<dbReference type="EMBL" id="CP047166">
    <property type="protein sequence ID" value="QRF66792.1"/>
    <property type="molecule type" value="Genomic_DNA"/>
</dbReference>
<sequence length="115" mass="12275">MVRVICLLLMVVSVAGCGRLGFGQGSKPLFDGQRYNSSARAVARSDRQNFVATARPVAKSLEGAIAAAEYEGIRHCITFYGTSDIDWQVGPGTPRSSLPITKNTVTLRGSCRDPG</sequence>
<gene>
    <name evidence="1" type="ORF">GQA70_11010</name>
</gene>
<evidence type="ECO:0000313" key="2">
    <source>
        <dbReference type="Proteomes" id="UP000596387"/>
    </source>
</evidence>
<evidence type="ECO:0008006" key="3">
    <source>
        <dbReference type="Google" id="ProtNLM"/>
    </source>
</evidence>
<organism evidence="1 2">
    <name type="scientific">Ponticoccus alexandrii</name>
    <dbReference type="NCBI Taxonomy" id="1943633"/>
    <lineage>
        <taxon>Bacteria</taxon>
        <taxon>Pseudomonadati</taxon>
        <taxon>Pseudomonadota</taxon>
        <taxon>Alphaproteobacteria</taxon>
        <taxon>Rhodobacterales</taxon>
        <taxon>Roseobacteraceae</taxon>
        <taxon>Ponticoccus</taxon>
    </lineage>
</organism>
<evidence type="ECO:0000313" key="1">
    <source>
        <dbReference type="EMBL" id="QRF66792.1"/>
    </source>
</evidence>
<accession>A0ABX7FBQ1</accession>
<name>A0ABX7FBQ1_9RHOB</name>
<reference evidence="1 2" key="1">
    <citation type="submission" date="2019-12" db="EMBL/GenBank/DDBJ databases">
        <title>Complete Genome Sequence of a Quorum-Sensing Bacterium,Rhodobacteraceae bacterium C31, Isolated from a marine microalgae symbiotic bacteria.</title>
        <authorList>
            <person name="Zhang Y."/>
        </authorList>
    </citation>
    <scope>NUCLEOTIDE SEQUENCE [LARGE SCALE GENOMIC DNA]</scope>
    <source>
        <strain evidence="1 2">C31</strain>
    </source>
</reference>
<dbReference type="PROSITE" id="PS51257">
    <property type="entry name" value="PROKAR_LIPOPROTEIN"/>
    <property type="match status" value="1"/>
</dbReference>
<dbReference type="Proteomes" id="UP000596387">
    <property type="component" value="Chromosome"/>
</dbReference>
<proteinExistence type="predicted"/>
<dbReference type="RefSeq" id="WP_023849393.1">
    <property type="nucleotide sequence ID" value="NZ_CP047166.1"/>
</dbReference>
<keyword evidence="2" id="KW-1185">Reference proteome</keyword>